<reference evidence="4" key="1">
    <citation type="submission" date="2018-06" db="EMBL/GenBank/DDBJ databases">
        <authorList>
            <person name="Zhirakovskaya E."/>
        </authorList>
    </citation>
    <scope>NUCLEOTIDE SEQUENCE</scope>
</reference>
<keyword evidence="4" id="KW-0560">Oxidoreductase</keyword>
<feature type="domain" description="NADH:ubiquinone oxidoreductase 30kDa subunit" evidence="3">
    <location>
        <begin position="20"/>
        <end position="141"/>
    </location>
</feature>
<evidence type="ECO:0000256" key="1">
    <source>
        <dbReference type="ARBA" id="ARBA00007569"/>
    </source>
</evidence>
<organism evidence="4">
    <name type="scientific">hydrothermal vent metagenome</name>
    <dbReference type="NCBI Taxonomy" id="652676"/>
    <lineage>
        <taxon>unclassified sequences</taxon>
        <taxon>metagenomes</taxon>
        <taxon>ecological metagenomes</taxon>
    </lineage>
</organism>
<dbReference type="Pfam" id="PF00329">
    <property type="entry name" value="Complex1_30kDa"/>
    <property type="match status" value="1"/>
</dbReference>
<keyword evidence="4" id="KW-0830">Ubiquinone</keyword>
<comment type="similarity">
    <text evidence="1">Belongs to the complex I 30 kDa subunit family.</text>
</comment>
<gene>
    <name evidence="4" type="ORF">MNBD_CHLOROFLEXI01-2125</name>
</gene>
<keyword evidence="2" id="KW-0813">Transport</keyword>
<protein>
    <submittedName>
        <fullName evidence="4">NADH-ubiquinone oxidoreductase chain C</fullName>
        <ecNumber evidence="4">1.6.5.3</ecNumber>
    </submittedName>
</protein>
<dbReference type="Gene3D" id="3.30.460.80">
    <property type="entry name" value="NADH:ubiquinone oxidoreductase, 30kDa subunit"/>
    <property type="match status" value="1"/>
</dbReference>
<evidence type="ECO:0000313" key="4">
    <source>
        <dbReference type="EMBL" id="VAW31579.1"/>
    </source>
</evidence>
<dbReference type="InterPro" id="IPR037232">
    <property type="entry name" value="NADH_quin_OxRdtase_su_C/D-like"/>
</dbReference>
<proteinExistence type="inferred from homology"/>
<feature type="non-terminal residue" evidence="4">
    <location>
        <position position="1"/>
    </location>
</feature>
<dbReference type="InterPro" id="IPR010218">
    <property type="entry name" value="NADH_DH_suC"/>
</dbReference>
<dbReference type="AlphaFoldDB" id="A0A3B0V434"/>
<sequence length="162" mass="19218">KAAFPDAIEKTDDFRGEQTIYIDSKSLKGICQLLREDSDLSYKFLSDICADDFLPEFPRFALNYHLYSYDHNHRLRLCTWVEDPEKGPETVGSVWSIATWLEMEVWDMMGIRFQGNDSLRRLFMPEDWQGHPLRKDYPLGYEEVQFSFNWQEIDAKKPYAED</sequence>
<dbReference type="PANTHER" id="PTHR10884">
    <property type="entry name" value="NADH DEHYDROGENASE UBIQUINONE IRON-SULFUR PROTEIN 3"/>
    <property type="match status" value="1"/>
</dbReference>
<dbReference type="HAMAP" id="MF_01357">
    <property type="entry name" value="NDH1_NuoC"/>
    <property type="match status" value="1"/>
</dbReference>
<dbReference type="EC" id="1.6.5.3" evidence="4"/>
<evidence type="ECO:0000259" key="3">
    <source>
        <dbReference type="Pfam" id="PF00329"/>
    </source>
</evidence>
<dbReference type="GO" id="GO:0008137">
    <property type="term" value="F:NADH dehydrogenase (ubiquinone) activity"/>
    <property type="evidence" value="ECO:0007669"/>
    <property type="project" value="InterPro"/>
</dbReference>
<evidence type="ECO:0000256" key="2">
    <source>
        <dbReference type="ARBA" id="ARBA00022448"/>
    </source>
</evidence>
<dbReference type="SUPFAM" id="SSF143243">
    <property type="entry name" value="Nqo5-like"/>
    <property type="match status" value="1"/>
</dbReference>
<dbReference type="GO" id="GO:0016651">
    <property type="term" value="F:oxidoreductase activity, acting on NAD(P)H"/>
    <property type="evidence" value="ECO:0007669"/>
    <property type="project" value="InterPro"/>
</dbReference>
<dbReference type="EMBL" id="UOEU01000252">
    <property type="protein sequence ID" value="VAW31579.1"/>
    <property type="molecule type" value="Genomic_DNA"/>
</dbReference>
<accession>A0A3B0V434</accession>
<name>A0A3B0V434_9ZZZZ</name>
<dbReference type="InterPro" id="IPR001268">
    <property type="entry name" value="NADH_UbQ_OxRdtase_30kDa_su"/>
</dbReference>
<dbReference type="PANTHER" id="PTHR10884:SF14">
    <property type="entry name" value="NADH DEHYDROGENASE [UBIQUINONE] IRON-SULFUR PROTEIN 3, MITOCHONDRIAL"/>
    <property type="match status" value="1"/>
</dbReference>